<proteinExistence type="predicted"/>
<organism evidence="1">
    <name type="scientific">Ovis aries</name>
    <name type="common">Sheep</name>
    <dbReference type="NCBI Taxonomy" id="9940"/>
    <lineage>
        <taxon>Eukaryota</taxon>
        <taxon>Metazoa</taxon>
        <taxon>Chordata</taxon>
        <taxon>Craniata</taxon>
        <taxon>Vertebrata</taxon>
        <taxon>Euteleostomi</taxon>
        <taxon>Mammalia</taxon>
        <taxon>Eutheria</taxon>
        <taxon>Laurasiatheria</taxon>
        <taxon>Artiodactyla</taxon>
        <taxon>Ruminantia</taxon>
        <taxon>Pecora</taxon>
        <taxon>Bovidae</taxon>
        <taxon>Caprinae</taxon>
        <taxon>Ovis</taxon>
    </lineage>
</organism>
<evidence type="ECO:0000313" key="1">
    <source>
        <dbReference type="Ensembl" id="ENSOARP00020041906.1"/>
    </source>
</evidence>
<reference evidence="1" key="3">
    <citation type="submission" date="2025-09" db="UniProtKB">
        <authorList>
            <consortium name="Ensembl"/>
        </authorList>
    </citation>
    <scope>IDENTIFICATION</scope>
</reference>
<reference evidence="1" key="1">
    <citation type="submission" date="2020-11" db="EMBL/GenBank/DDBJ databases">
        <authorList>
            <person name="Davenport K.M."/>
            <person name="Bickhart D.M."/>
            <person name="Smith T.P.L."/>
            <person name="Murdoch B.M."/>
            <person name="Rosen B.D."/>
        </authorList>
    </citation>
    <scope>NUCLEOTIDE SEQUENCE [LARGE SCALE GENOMIC DNA]</scope>
    <source>
        <strain evidence="1">OAR_USU_Benz2616</strain>
    </source>
</reference>
<protein>
    <submittedName>
        <fullName evidence="1">Uncharacterized protein</fullName>
    </submittedName>
</protein>
<sequence>MWLHAQAGVRALGRLVEPLPVSTFQGDPLKQNHHDQVQPPHLVGLAKAVNPPDLALLVGVGEHTAGGLLARDGQHKVLPELGPDVFAQLGQQPGCPLLLDLGLLAQQLVLHRPLLVLRHPLLVLLEVLALPRLQVEPGVGEGADVRQQRLDERVELILQAESVVWSRHQPSLPLAPISASAARQRHPEPEHTPILSLSLSLTHSHTRAHRQRCRPHTHTLLVSPPGSVAPMTSPCPMQPRTRVSSPRHGVQSARMPVDAHAGQARAASRPDTGRFLATPRRANMTSASQRARKRIWLPPPQAVFILSSAPIGTSTPAFFKSDLNPKYVISALLSTPILMLTTVIRNKTLLVSTNKVVVSATVGLKATEASCAPSPLTPSPSFPLSQVTEGRALAFCFLFFFFSFFSFSFLLVCLFEV</sequence>
<reference evidence="1" key="2">
    <citation type="submission" date="2025-08" db="UniProtKB">
        <authorList>
            <consortium name="Ensembl"/>
        </authorList>
    </citation>
    <scope>IDENTIFICATION</scope>
</reference>
<dbReference type="Ensembl" id="ENSOART00020058495.1">
    <property type="protein sequence ID" value="ENSOARP00020041906.1"/>
    <property type="gene ID" value="ENSOARG00020030506.1"/>
</dbReference>
<accession>A0AC11D8X2</accession>
<name>A0AC11D8X2_SHEEP</name>